<evidence type="ECO:0000313" key="6">
    <source>
        <dbReference type="EMBL" id="KPQ37613.1"/>
    </source>
</evidence>
<proteinExistence type="inferred from homology"/>
<dbReference type="InterPro" id="IPR027417">
    <property type="entry name" value="P-loop_NTPase"/>
</dbReference>
<keyword evidence="2" id="KW-0813">Transport</keyword>
<dbReference type="PANTHER" id="PTHR42711:SF5">
    <property type="entry name" value="ABC TRANSPORTER ATP-BINDING PROTEIN NATA"/>
    <property type="match status" value="1"/>
</dbReference>
<evidence type="ECO:0000259" key="5">
    <source>
        <dbReference type="PROSITE" id="PS50893"/>
    </source>
</evidence>
<evidence type="ECO:0000256" key="3">
    <source>
        <dbReference type="ARBA" id="ARBA00022741"/>
    </source>
</evidence>
<keyword evidence="3" id="KW-0547">Nucleotide-binding</keyword>
<evidence type="ECO:0000256" key="1">
    <source>
        <dbReference type="ARBA" id="ARBA00005417"/>
    </source>
</evidence>
<dbReference type="Pfam" id="PF00005">
    <property type="entry name" value="ABC_tran"/>
    <property type="match status" value="1"/>
</dbReference>
<evidence type="ECO:0000313" key="7">
    <source>
        <dbReference type="Proteomes" id="UP000050465"/>
    </source>
</evidence>
<comment type="similarity">
    <text evidence="1">Belongs to the ABC transporter superfamily.</text>
</comment>
<dbReference type="GO" id="GO:0005524">
    <property type="term" value="F:ATP binding"/>
    <property type="evidence" value="ECO:0007669"/>
    <property type="project" value="UniProtKB-KW"/>
</dbReference>
<dbReference type="PATRIC" id="fig|1666911.3.peg.2538"/>
<sequence length="362" mass="39051">MMPSDLSVSVPPSVFTSSVSNSSAPLSVPLSLSKPALESFDLRKSYGRGKRRFEAVQGVSLSISAGEVLAFLGPNGAGKTTTIKMIAGLVRPDAGWVKIAGADPHRQPRALTGVGAVLEGNRNLYWRLTPMENLEYFGVLRQMRRRLARSRGEKLLAEFGLSDKRNIPVQKLSRGMQQKIAIAVALIHEPSLLLLDEPTLGLDVESGETVKRIVRQVANLGCAILLTTHQLNVAEELSDRVAVIRAGKIVAEKPTQALIQQFSNGAAYHIEYEGVLSEEAAGAIAQLGATVKAQKIHYNPLSQGNAQSDKLASSATLYKILNLLAPLPLLSVRQDRADLTEVFLQLTQTPSPDSHGSDTLHD</sequence>
<dbReference type="Gene3D" id="3.40.50.300">
    <property type="entry name" value="P-loop containing nucleotide triphosphate hydrolases"/>
    <property type="match status" value="1"/>
</dbReference>
<comment type="caution">
    <text evidence="6">The sequence shown here is derived from an EMBL/GenBank/DDBJ whole genome shotgun (WGS) entry which is preliminary data.</text>
</comment>
<evidence type="ECO:0000256" key="2">
    <source>
        <dbReference type="ARBA" id="ARBA00022448"/>
    </source>
</evidence>
<gene>
    <name evidence="6" type="ORF">HLUCCA11_00770</name>
</gene>
<protein>
    <submittedName>
        <fullName evidence="6">ABC-2 type transport system ATP-binding protein</fullName>
    </submittedName>
</protein>
<dbReference type="InterPro" id="IPR050763">
    <property type="entry name" value="ABC_transporter_ATP-binding"/>
</dbReference>
<dbReference type="AlphaFoldDB" id="A0A0P8DL20"/>
<dbReference type="SUPFAM" id="SSF52540">
    <property type="entry name" value="P-loop containing nucleoside triphosphate hydrolases"/>
    <property type="match status" value="1"/>
</dbReference>
<dbReference type="InterPro" id="IPR003439">
    <property type="entry name" value="ABC_transporter-like_ATP-bd"/>
</dbReference>
<dbReference type="PROSITE" id="PS50893">
    <property type="entry name" value="ABC_TRANSPORTER_2"/>
    <property type="match status" value="1"/>
</dbReference>
<evidence type="ECO:0000256" key="4">
    <source>
        <dbReference type="ARBA" id="ARBA00022840"/>
    </source>
</evidence>
<dbReference type="Proteomes" id="UP000050465">
    <property type="component" value="Unassembled WGS sequence"/>
</dbReference>
<organism evidence="6 7">
    <name type="scientific">Phormidesmis priestleyi Ana</name>
    <dbReference type="NCBI Taxonomy" id="1666911"/>
    <lineage>
        <taxon>Bacteria</taxon>
        <taxon>Bacillati</taxon>
        <taxon>Cyanobacteriota</taxon>
        <taxon>Cyanophyceae</taxon>
        <taxon>Leptolyngbyales</taxon>
        <taxon>Leptolyngbyaceae</taxon>
        <taxon>Phormidesmis</taxon>
    </lineage>
</organism>
<dbReference type="PANTHER" id="PTHR42711">
    <property type="entry name" value="ABC TRANSPORTER ATP-BINDING PROTEIN"/>
    <property type="match status" value="1"/>
</dbReference>
<dbReference type="SMART" id="SM00382">
    <property type="entry name" value="AAA"/>
    <property type="match status" value="1"/>
</dbReference>
<dbReference type="InterPro" id="IPR003593">
    <property type="entry name" value="AAA+_ATPase"/>
</dbReference>
<dbReference type="GO" id="GO:0016887">
    <property type="term" value="F:ATP hydrolysis activity"/>
    <property type="evidence" value="ECO:0007669"/>
    <property type="project" value="InterPro"/>
</dbReference>
<accession>A0A0P8DL20</accession>
<dbReference type="CDD" id="cd03230">
    <property type="entry name" value="ABC_DR_subfamily_A"/>
    <property type="match status" value="1"/>
</dbReference>
<reference evidence="6 7" key="1">
    <citation type="submission" date="2015-09" db="EMBL/GenBank/DDBJ databases">
        <title>Identification and resolution of microdiversity through metagenomic sequencing of parallel consortia.</title>
        <authorList>
            <person name="Nelson W.C."/>
            <person name="Romine M.F."/>
            <person name="Lindemann S.R."/>
        </authorList>
    </citation>
    <scope>NUCLEOTIDE SEQUENCE [LARGE SCALE GENOMIC DNA]</scope>
    <source>
        <strain evidence="6">Ana</strain>
    </source>
</reference>
<dbReference type="STRING" id="1666911.HLUCCA11_00770"/>
<dbReference type="EMBL" id="LJZR01000001">
    <property type="protein sequence ID" value="KPQ37613.1"/>
    <property type="molecule type" value="Genomic_DNA"/>
</dbReference>
<keyword evidence="4 6" id="KW-0067">ATP-binding</keyword>
<name>A0A0P8DL20_9CYAN</name>
<feature type="domain" description="ABC transporter" evidence="5">
    <location>
        <begin position="37"/>
        <end position="271"/>
    </location>
</feature>